<evidence type="ECO:0000313" key="3">
    <source>
        <dbReference type="Proteomes" id="UP000230750"/>
    </source>
</evidence>
<proteinExistence type="predicted"/>
<accession>A0A2G8JIC3</accession>
<dbReference type="Gene3D" id="1.20.5.3600">
    <property type="match status" value="1"/>
</dbReference>
<organism evidence="2 3">
    <name type="scientific">Stichopus japonicus</name>
    <name type="common">Sea cucumber</name>
    <dbReference type="NCBI Taxonomy" id="307972"/>
    <lineage>
        <taxon>Eukaryota</taxon>
        <taxon>Metazoa</taxon>
        <taxon>Echinodermata</taxon>
        <taxon>Eleutherozoa</taxon>
        <taxon>Echinozoa</taxon>
        <taxon>Holothuroidea</taxon>
        <taxon>Aspidochirotacea</taxon>
        <taxon>Aspidochirotida</taxon>
        <taxon>Stichopodidae</taxon>
        <taxon>Apostichopus</taxon>
    </lineage>
</organism>
<keyword evidence="3" id="KW-1185">Reference proteome</keyword>
<sequence length="101" mass="11588">MLADSYFTPGEPPGFKQHCLATTMIKNFEKEVEETHMKWLEEILIEAKKCFGREDHHLLPKTTGENKRKRGRRRKKSSESVDGESSSGKESPKVPSKRSVK</sequence>
<reference evidence="2 3" key="1">
    <citation type="journal article" date="2017" name="PLoS Biol.">
        <title>The sea cucumber genome provides insights into morphological evolution and visceral regeneration.</title>
        <authorList>
            <person name="Zhang X."/>
            <person name="Sun L."/>
            <person name="Yuan J."/>
            <person name="Sun Y."/>
            <person name="Gao Y."/>
            <person name="Zhang L."/>
            <person name="Li S."/>
            <person name="Dai H."/>
            <person name="Hamel J.F."/>
            <person name="Liu C."/>
            <person name="Yu Y."/>
            <person name="Liu S."/>
            <person name="Lin W."/>
            <person name="Guo K."/>
            <person name="Jin S."/>
            <person name="Xu P."/>
            <person name="Storey K.B."/>
            <person name="Huan P."/>
            <person name="Zhang T."/>
            <person name="Zhou Y."/>
            <person name="Zhang J."/>
            <person name="Lin C."/>
            <person name="Li X."/>
            <person name="Xing L."/>
            <person name="Huo D."/>
            <person name="Sun M."/>
            <person name="Wang L."/>
            <person name="Mercier A."/>
            <person name="Li F."/>
            <person name="Yang H."/>
            <person name="Xiang J."/>
        </authorList>
    </citation>
    <scope>NUCLEOTIDE SEQUENCE [LARGE SCALE GENOMIC DNA]</scope>
    <source>
        <strain evidence="2">Shaxun</strain>
        <tissue evidence="2">Muscle</tissue>
    </source>
</reference>
<feature type="compositionally biased region" description="Basic residues" evidence="1">
    <location>
        <begin position="67"/>
        <end position="76"/>
    </location>
</feature>
<comment type="caution">
    <text evidence="2">The sequence shown here is derived from an EMBL/GenBank/DDBJ whole genome shotgun (WGS) entry which is preliminary data.</text>
</comment>
<dbReference type="AlphaFoldDB" id="A0A2G8JIC3"/>
<gene>
    <name evidence="2" type="ORF">BSL78_27707</name>
</gene>
<protein>
    <submittedName>
        <fullName evidence="2">Uncharacterized protein</fullName>
    </submittedName>
</protein>
<dbReference type="Proteomes" id="UP000230750">
    <property type="component" value="Unassembled WGS sequence"/>
</dbReference>
<evidence type="ECO:0000256" key="1">
    <source>
        <dbReference type="SAM" id="MobiDB-lite"/>
    </source>
</evidence>
<name>A0A2G8JIC3_STIJA</name>
<feature type="region of interest" description="Disordered" evidence="1">
    <location>
        <begin position="54"/>
        <end position="101"/>
    </location>
</feature>
<dbReference type="EMBL" id="MRZV01001894">
    <property type="protein sequence ID" value="PIK35468.1"/>
    <property type="molecule type" value="Genomic_DNA"/>
</dbReference>
<evidence type="ECO:0000313" key="2">
    <source>
        <dbReference type="EMBL" id="PIK35468.1"/>
    </source>
</evidence>